<dbReference type="PRINTS" id="PR00420">
    <property type="entry name" value="RNGMNOXGNASE"/>
</dbReference>
<sequence length="405" mass="42949">MSSVPVLIVGGGPAGSSAAWHCAQAGLEVCLVDRARFPRAKPCAEYVSPEGSRILHAMGALDTLEQQAALLTGMVVHAPSGARIHGEFVARHGFRGFRDKGLGIRREILDTVLLERARAAGVTVLEDAKVESLTQDGTGRVTGAVVRTADGLRTITAALVIGADGLRSVVSRRLGLAHQSRWPRRVALVAHYRGVAGMGSLGEMHVTRTGYVGLAQVSGGLVNVALVVPRRLAGAMREGTDAYLEQWLAAQPSLAPRFAGAQRVTPVRATGPFASRATRPWAPGAMLTGDAADFFDPFTGEGIYAGLRGGELLAEYAVAAVHATSRTAHVRALHGYERARRATFAGKWRVEHLIGLAVGMPPLLNHAARVLSRDRDLADLLIGVTGDFVPPSAVLRPRTLLRFFA</sequence>
<proteinExistence type="predicted"/>
<dbReference type="Proteomes" id="UP000076404">
    <property type="component" value="Chromosome"/>
</dbReference>
<protein>
    <recommendedName>
        <fullName evidence="1">FAD-binding domain-containing protein</fullName>
    </recommendedName>
</protein>
<dbReference type="KEGG" id="gph:GEMMAAP_13300"/>
<dbReference type="SUPFAM" id="SSF51905">
    <property type="entry name" value="FAD/NAD(P)-binding domain"/>
    <property type="match status" value="1"/>
</dbReference>
<evidence type="ECO:0000259" key="1">
    <source>
        <dbReference type="Pfam" id="PF01494"/>
    </source>
</evidence>
<reference evidence="2 3" key="2">
    <citation type="journal article" date="2016" name="Environ. Microbiol. Rep.">
        <title>Metagenomic evidence for the presence of phototrophic Gemmatimonadetes bacteria in diverse environments.</title>
        <authorList>
            <person name="Zeng Y."/>
            <person name="Baumbach J."/>
            <person name="Barbosa E.G."/>
            <person name="Azevedo V."/>
            <person name="Zhang C."/>
            <person name="Koblizek M."/>
        </authorList>
    </citation>
    <scope>NUCLEOTIDE SEQUENCE [LARGE SCALE GENOMIC DNA]</scope>
    <source>
        <strain evidence="2 3">AP64</strain>
    </source>
</reference>
<feature type="domain" description="FAD-binding" evidence="1">
    <location>
        <begin position="4"/>
        <end position="342"/>
    </location>
</feature>
<evidence type="ECO:0000313" key="2">
    <source>
        <dbReference type="EMBL" id="AMW05520.1"/>
    </source>
</evidence>
<dbReference type="GO" id="GO:0071949">
    <property type="term" value="F:FAD binding"/>
    <property type="evidence" value="ECO:0007669"/>
    <property type="project" value="InterPro"/>
</dbReference>
<gene>
    <name evidence="2" type="ORF">GEMMAAP_13300</name>
</gene>
<organism evidence="2 3">
    <name type="scientific">Gemmatimonas phototrophica</name>
    <dbReference type="NCBI Taxonomy" id="1379270"/>
    <lineage>
        <taxon>Bacteria</taxon>
        <taxon>Pseudomonadati</taxon>
        <taxon>Gemmatimonadota</taxon>
        <taxon>Gemmatimonadia</taxon>
        <taxon>Gemmatimonadales</taxon>
        <taxon>Gemmatimonadaceae</taxon>
        <taxon>Gemmatimonas</taxon>
    </lineage>
</organism>
<evidence type="ECO:0000313" key="3">
    <source>
        <dbReference type="Proteomes" id="UP000076404"/>
    </source>
</evidence>
<dbReference type="Pfam" id="PF01494">
    <property type="entry name" value="FAD_binding_3"/>
    <property type="match status" value="1"/>
</dbReference>
<dbReference type="RefSeq" id="WP_026848783.1">
    <property type="nucleotide sequence ID" value="NZ_CP011454.1"/>
</dbReference>
<dbReference type="InterPro" id="IPR050407">
    <property type="entry name" value="Geranylgeranyl_reductase"/>
</dbReference>
<dbReference type="InterPro" id="IPR036188">
    <property type="entry name" value="FAD/NAD-bd_sf"/>
</dbReference>
<dbReference type="PANTHER" id="PTHR42685:SF19">
    <property type="entry name" value="POSSIBLE OXIDOREDUCTASE"/>
    <property type="match status" value="1"/>
</dbReference>
<dbReference type="EMBL" id="CP011454">
    <property type="protein sequence ID" value="AMW05520.1"/>
    <property type="molecule type" value="Genomic_DNA"/>
</dbReference>
<keyword evidence="3" id="KW-1185">Reference proteome</keyword>
<name>A0A143BLX8_9BACT</name>
<dbReference type="Gene3D" id="3.50.50.60">
    <property type="entry name" value="FAD/NAD(P)-binding domain"/>
    <property type="match status" value="1"/>
</dbReference>
<dbReference type="STRING" id="1379270.GEMMAAP_13300"/>
<dbReference type="PANTHER" id="PTHR42685">
    <property type="entry name" value="GERANYLGERANYL DIPHOSPHATE REDUCTASE"/>
    <property type="match status" value="1"/>
</dbReference>
<dbReference type="InterPro" id="IPR002938">
    <property type="entry name" value="FAD-bd"/>
</dbReference>
<dbReference type="AlphaFoldDB" id="A0A143BLX8"/>
<accession>A0A143BLX8</accession>
<dbReference type="eggNOG" id="COG0644">
    <property type="taxonomic scope" value="Bacteria"/>
</dbReference>
<dbReference type="OrthoDB" id="9806565at2"/>
<reference evidence="2 3" key="1">
    <citation type="journal article" date="2014" name="Proc. Natl. Acad. Sci. U.S.A.">
        <title>Functional type 2 photosynthetic reaction centers found in the rare bacterial phylum Gemmatimonadetes.</title>
        <authorList>
            <person name="Zeng Y."/>
            <person name="Feng F."/>
            <person name="Medova H."/>
            <person name="Dean J."/>
            <person name="Koblizek M."/>
        </authorList>
    </citation>
    <scope>NUCLEOTIDE SEQUENCE [LARGE SCALE GENOMIC DNA]</scope>
    <source>
        <strain evidence="2 3">AP64</strain>
    </source>
</reference>